<dbReference type="Gene3D" id="3.30.300.30">
    <property type="match status" value="1"/>
</dbReference>
<reference evidence="4" key="1">
    <citation type="submission" date="2020-11" db="EMBL/GenBank/DDBJ databases">
        <authorList>
            <consortium name="DOE Joint Genome Institute"/>
            <person name="Ahrendt S."/>
            <person name="Riley R."/>
            <person name="Andreopoulos W."/>
            <person name="Labutti K."/>
            <person name="Pangilinan J."/>
            <person name="Ruiz-Duenas F.J."/>
            <person name="Barrasa J.M."/>
            <person name="Sanchez-Garcia M."/>
            <person name="Camarero S."/>
            <person name="Miyauchi S."/>
            <person name="Serrano A."/>
            <person name="Linde D."/>
            <person name="Babiker R."/>
            <person name="Drula E."/>
            <person name="Ayuso-Fernandez I."/>
            <person name="Pacheco R."/>
            <person name="Padilla G."/>
            <person name="Ferreira P."/>
            <person name="Barriuso J."/>
            <person name="Kellner H."/>
            <person name="Castanera R."/>
            <person name="Alfaro M."/>
            <person name="Ramirez L."/>
            <person name="Pisabarro A.G."/>
            <person name="Kuo A."/>
            <person name="Tritt A."/>
            <person name="Lipzen A."/>
            <person name="He G."/>
            <person name="Yan M."/>
            <person name="Ng V."/>
            <person name="Cullen D."/>
            <person name="Martin F."/>
            <person name="Rosso M.-N."/>
            <person name="Henrissat B."/>
            <person name="Hibbett D."/>
            <person name="Martinez A.T."/>
            <person name="Grigoriev I.V."/>
        </authorList>
    </citation>
    <scope>NUCLEOTIDE SEQUENCE</scope>
    <source>
        <strain evidence="4">AH 40177</strain>
    </source>
</reference>
<protein>
    <submittedName>
        <fullName evidence="4">Amp dependent CoA ligase</fullName>
    </submittedName>
</protein>
<dbReference type="PROSITE" id="PS00455">
    <property type="entry name" value="AMP_BINDING"/>
    <property type="match status" value="1"/>
</dbReference>
<evidence type="ECO:0000313" key="5">
    <source>
        <dbReference type="Proteomes" id="UP000772434"/>
    </source>
</evidence>
<dbReference type="SUPFAM" id="SSF56801">
    <property type="entry name" value="Acetyl-CoA synthetase-like"/>
    <property type="match status" value="1"/>
</dbReference>
<feature type="domain" description="AMP-dependent synthetase/ligase" evidence="2">
    <location>
        <begin position="54"/>
        <end position="421"/>
    </location>
</feature>
<evidence type="ECO:0000259" key="3">
    <source>
        <dbReference type="Pfam" id="PF13193"/>
    </source>
</evidence>
<evidence type="ECO:0000256" key="1">
    <source>
        <dbReference type="SAM" id="Phobius"/>
    </source>
</evidence>
<evidence type="ECO:0000313" key="4">
    <source>
        <dbReference type="EMBL" id="KAF9076081.1"/>
    </source>
</evidence>
<keyword evidence="4" id="KW-0436">Ligase</keyword>
<dbReference type="Gene3D" id="3.40.50.12780">
    <property type="entry name" value="N-terminal domain of ligase-like"/>
    <property type="match status" value="1"/>
</dbReference>
<dbReference type="PANTHER" id="PTHR24096:SF422">
    <property type="entry name" value="BCDNA.GH02901"/>
    <property type="match status" value="1"/>
</dbReference>
<dbReference type="InterPro" id="IPR020845">
    <property type="entry name" value="AMP-binding_CS"/>
</dbReference>
<dbReference type="AlphaFoldDB" id="A0A9P5UEC4"/>
<dbReference type="OrthoDB" id="6509636at2759"/>
<dbReference type="InterPro" id="IPR042099">
    <property type="entry name" value="ANL_N_sf"/>
</dbReference>
<dbReference type="Pfam" id="PF13193">
    <property type="entry name" value="AMP-binding_C"/>
    <property type="match status" value="1"/>
</dbReference>
<keyword evidence="1" id="KW-0472">Membrane</keyword>
<feature type="domain" description="AMP-binding enzyme C-terminal" evidence="3">
    <location>
        <begin position="470"/>
        <end position="557"/>
    </location>
</feature>
<proteinExistence type="predicted"/>
<keyword evidence="5" id="KW-1185">Reference proteome</keyword>
<dbReference type="InterPro" id="IPR045851">
    <property type="entry name" value="AMP-bd_C_sf"/>
</dbReference>
<sequence length="561" mass="60910">MPEFSSASAYAASLPNIPDALTVPQFLLEPHRHPLSPTRPDNVPWLVDDESGKGICTEEVRQRTYNLANALHTVWNIGEDDVVCIFSPNHVDYPISIWAVHTLGAIVTHCNPSFNVEELVYQLRISQTCLIIAYSDFLPIAFAAAQKANISPNQVIVIPSTCGNAIFNAVTLDELIARGATSPRLFSECRLKPGEAKTKVAFLSFSSGTTGKPKAVSIPHYSIVSNIVQMAVHWNVIGSSSAPSVMAVGDVCLGVLPFYHIFGLIVTVHFMLFCGITLVVVPKFSFLNYLKSIIRHKVTHLYIVPPQAVLLCKHPAVQDYATSLKHVKFVLSGAAPLSGELIQRLTKVFPKAHVGQGYGLTETATTVTMFLPSQKIGTIGSSGTLLPGIVARVRKSDGSLASQGESGELIVKGPSMALGYLNNEQANKETFVDGWVHTGDEVMFKNGELYVVDRLKEIMKVKGFQVAPAELEGHLLLHPAVADVCVVGIPDEYSGELPLAYVVVDSKLQTAITNDPSAAVKLKREIAKHVSDAKVQYKWLKGGIEFIDAIPKNPSGKMVRR</sequence>
<dbReference type="Proteomes" id="UP000772434">
    <property type="component" value="Unassembled WGS sequence"/>
</dbReference>
<feature type="transmembrane region" description="Helical" evidence="1">
    <location>
        <begin position="258"/>
        <end position="281"/>
    </location>
</feature>
<organism evidence="4 5">
    <name type="scientific">Rhodocollybia butyracea</name>
    <dbReference type="NCBI Taxonomy" id="206335"/>
    <lineage>
        <taxon>Eukaryota</taxon>
        <taxon>Fungi</taxon>
        <taxon>Dikarya</taxon>
        <taxon>Basidiomycota</taxon>
        <taxon>Agaricomycotina</taxon>
        <taxon>Agaricomycetes</taxon>
        <taxon>Agaricomycetidae</taxon>
        <taxon>Agaricales</taxon>
        <taxon>Marasmiineae</taxon>
        <taxon>Omphalotaceae</taxon>
        <taxon>Rhodocollybia</taxon>
    </lineage>
</organism>
<dbReference type="EMBL" id="JADNRY010000007">
    <property type="protein sequence ID" value="KAF9076081.1"/>
    <property type="molecule type" value="Genomic_DNA"/>
</dbReference>
<evidence type="ECO:0000259" key="2">
    <source>
        <dbReference type="Pfam" id="PF00501"/>
    </source>
</evidence>
<accession>A0A9P5UEC4</accession>
<name>A0A9P5UEC4_9AGAR</name>
<dbReference type="InterPro" id="IPR025110">
    <property type="entry name" value="AMP-bd_C"/>
</dbReference>
<comment type="caution">
    <text evidence="4">The sequence shown here is derived from an EMBL/GenBank/DDBJ whole genome shotgun (WGS) entry which is preliminary data.</text>
</comment>
<dbReference type="InterPro" id="IPR000873">
    <property type="entry name" value="AMP-dep_synth/lig_dom"/>
</dbReference>
<dbReference type="GO" id="GO:0016405">
    <property type="term" value="F:CoA-ligase activity"/>
    <property type="evidence" value="ECO:0007669"/>
    <property type="project" value="TreeGrafter"/>
</dbReference>
<gene>
    <name evidence="4" type="ORF">BDP27DRAFT_1389542</name>
</gene>
<keyword evidence="1" id="KW-0812">Transmembrane</keyword>
<keyword evidence="1" id="KW-1133">Transmembrane helix</keyword>
<dbReference type="Pfam" id="PF00501">
    <property type="entry name" value="AMP-binding"/>
    <property type="match status" value="1"/>
</dbReference>
<dbReference type="PANTHER" id="PTHR24096">
    <property type="entry name" value="LONG-CHAIN-FATTY-ACID--COA LIGASE"/>
    <property type="match status" value="1"/>
</dbReference>